<dbReference type="PROSITE" id="PS51626">
    <property type="entry name" value="SAM_MT_TRM1"/>
    <property type="match status" value="1"/>
</dbReference>
<dbReference type="Proteomes" id="UP000284706">
    <property type="component" value="Unassembled WGS sequence"/>
</dbReference>
<keyword evidence="12" id="KW-1185">Reference proteome</keyword>
<comment type="similarity">
    <text evidence="9">Belongs to the class I-like SAM-binding methyltransferase superfamily. Trm1 family.</text>
</comment>
<dbReference type="FunFam" id="3.30.56.70:FF:000001">
    <property type="entry name" value="tRNA (guanine(26)-N(2))-dimethyltransferase"/>
    <property type="match status" value="1"/>
</dbReference>
<feature type="compositionally biased region" description="Polar residues" evidence="10">
    <location>
        <begin position="191"/>
        <end position="212"/>
    </location>
</feature>
<dbReference type="GO" id="GO:0160104">
    <property type="term" value="F:tRNA (guanine(26)-N2)-dimethyltransferase activity"/>
    <property type="evidence" value="ECO:0007669"/>
    <property type="project" value="UniProtKB-UniRule"/>
</dbReference>
<feature type="compositionally biased region" description="Basic and acidic residues" evidence="10">
    <location>
        <begin position="171"/>
        <end position="190"/>
    </location>
</feature>
<evidence type="ECO:0000313" key="12">
    <source>
        <dbReference type="Proteomes" id="UP000284706"/>
    </source>
</evidence>
<evidence type="ECO:0000256" key="10">
    <source>
        <dbReference type="SAM" id="MobiDB-lite"/>
    </source>
</evidence>
<dbReference type="InterPro" id="IPR029063">
    <property type="entry name" value="SAM-dependent_MTases_sf"/>
</dbReference>
<dbReference type="NCBIfam" id="TIGR00308">
    <property type="entry name" value="TRM1"/>
    <property type="match status" value="1"/>
</dbReference>
<keyword evidence="4 9" id="KW-0949">S-adenosyl-L-methionine</keyword>
<keyword evidence="2 9" id="KW-0489">Methyltransferase</keyword>
<dbReference type="EC" id="2.1.1.216" evidence="7 9"/>
<gene>
    <name evidence="11" type="ORF">CVT26_003693</name>
</gene>
<dbReference type="Pfam" id="PF02005">
    <property type="entry name" value="TRM"/>
    <property type="match status" value="1"/>
</dbReference>
<evidence type="ECO:0000256" key="5">
    <source>
        <dbReference type="ARBA" id="ARBA00022694"/>
    </source>
</evidence>
<dbReference type="GO" id="GO:0000049">
    <property type="term" value="F:tRNA binding"/>
    <property type="evidence" value="ECO:0007669"/>
    <property type="project" value="UniProtKB-UniRule"/>
</dbReference>
<feature type="region of interest" description="Disordered" evidence="10">
    <location>
        <begin position="635"/>
        <end position="668"/>
    </location>
</feature>
<dbReference type="GO" id="GO:0005634">
    <property type="term" value="C:nucleus"/>
    <property type="evidence" value="ECO:0007669"/>
    <property type="project" value="TreeGrafter"/>
</dbReference>
<dbReference type="InterPro" id="IPR042296">
    <property type="entry name" value="tRNA_met_Trm1_C"/>
</dbReference>
<comment type="catalytic activity">
    <reaction evidence="8 9">
        <text>guanosine(26) in tRNA + 2 S-adenosyl-L-methionine = N(2)-dimethylguanosine(26) in tRNA + 2 S-adenosyl-L-homocysteine + 2 H(+)</text>
        <dbReference type="Rhea" id="RHEA:43140"/>
        <dbReference type="Rhea" id="RHEA-COMP:10359"/>
        <dbReference type="Rhea" id="RHEA-COMP:10360"/>
        <dbReference type="ChEBI" id="CHEBI:15378"/>
        <dbReference type="ChEBI" id="CHEBI:57856"/>
        <dbReference type="ChEBI" id="CHEBI:59789"/>
        <dbReference type="ChEBI" id="CHEBI:74269"/>
        <dbReference type="ChEBI" id="CHEBI:74513"/>
        <dbReference type="EC" id="2.1.1.216"/>
    </reaction>
</comment>
<dbReference type="CDD" id="cd02440">
    <property type="entry name" value="AdoMet_MTases"/>
    <property type="match status" value="1"/>
</dbReference>
<dbReference type="EMBL" id="NHYE01005449">
    <property type="protein sequence ID" value="PPQ72590.1"/>
    <property type="molecule type" value="Genomic_DNA"/>
</dbReference>
<dbReference type="OrthoDB" id="6349953at2759"/>
<dbReference type="AlphaFoldDB" id="A0A409W257"/>
<dbReference type="InParanoid" id="A0A409W257"/>
<keyword evidence="5 9" id="KW-0819">tRNA processing</keyword>
<dbReference type="SUPFAM" id="SSF53335">
    <property type="entry name" value="S-adenosyl-L-methionine-dependent methyltransferases"/>
    <property type="match status" value="1"/>
</dbReference>
<evidence type="ECO:0000256" key="7">
    <source>
        <dbReference type="ARBA" id="ARBA00039099"/>
    </source>
</evidence>
<feature type="region of interest" description="Disordered" evidence="10">
    <location>
        <begin position="171"/>
        <end position="212"/>
    </location>
</feature>
<dbReference type="PANTHER" id="PTHR10631:SF3">
    <property type="entry name" value="TRNA (GUANINE(26)-N(2))-DIMETHYLTRANSFERASE"/>
    <property type="match status" value="1"/>
</dbReference>
<evidence type="ECO:0000256" key="3">
    <source>
        <dbReference type="ARBA" id="ARBA00022679"/>
    </source>
</evidence>
<evidence type="ECO:0000256" key="1">
    <source>
        <dbReference type="ARBA" id="ARBA00022555"/>
    </source>
</evidence>
<dbReference type="Gene3D" id="3.30.56.70">
    <property type="entry name" value="N2,N2-dimethylguanosine tRNA methyltransferase, C-terminal domain"/>
    <property type="match status" value="1"/>
</dbReference>
<evidence type="ECO:0000256" key="8">
    <source>
        <dbReference type="ARBA" id="ARBA00051897"/>
    </source>
</evidence>
<evidence type="ECO:0000256" key="6">
    <source>
        <dbReference type="ARBA" id="ARBA00022884"/>
    </source>
</evidence>
<evidence type="ECO:0000256" key="9">
    <source>
        <dbReference type="PROSITE-ProRule" id="PRU00958"/>
    </source>
</evidence>
<dbReference type="PANTHER" id="PTHR10631">
    <property type="entry name" value="N 2 ,N 2 -DIMETHYLGUANOSINE TRNA METHYLTRANSFERASE"/>
    <property type="match status" value="1"/>
</dbReference>
<dbReference type="FunFam" id="3.40.50.150:FF:000450">
    <property type="entry name" value="N2,N2-dimethylguanosine tRNA methyltransferase, putative"/>
    <property type="match status" value="1"/>
</dbReference>
<dbReference type="Gene3D" id="3.40.50.150">
    <property type="entry name" value="Vaccinia Virus protein VP39"/>
    <property type="match status" value="1"/>
</dbReference>
<evidence type="ECO:0000313" key="11">
    <source>
        <dbReference type="EMBL" id="PPQ72590.1"/>
    </source>
</evidence>
<keyword evidence="6 9" id="KW-0694">RNA-binding</keyword>
<evidence type="ECO:0000256" key="4">
    <source>
        <dbReference type="ARBA" id="ARBA00022691"/>
    </source>
</evidence>
<proteinExistence type="inferred from homology"/>
<reference evidence="11 12" key="1">
    <citation type="journal article" date="2018" name="Evol. Lett.">
        <title>Horizontal gene cluster transfer increased hallucinogenic mushroom diversity.</title>
        <authorList>
            <person name="Reynolds H.T."/>
            <person name="Vijayakumar V."/>
            <person name="Gluck-Thaler E."/>
            <person name="Korotkin H.B."/>
            <person name="Matheny P.B."/>
            <person name="Slot J.C."/>
        </authorList>
    </citation>
    <scope>NUCLEOTIDE SEQUENCE [LARGE SCALE GENOMIC DNA]</scope>
    <source>
        <strain evidence="11 12">SRW20</strain>
    </source>
</reference>
<protein>
    <recommendedName>
        <fullName evidence="7 9">tRNA (guanine(26)-N(2))-dimethyltransferase</fullName>
        <ecNumber evidence="7 9">2.1.1.216</ecNumber>
    </recommendedName>
</protein>
<accession>A0A409W257</accession>
<comment type="caution">
    <text evidence="11">The sequence shown here is derived from an EMBL/GenBank/DDBJ whole genome shotgun (WGS) entry which is preliminary data.</text>
</comment>
<keyword evidence="1 9" id="KW-0820">tRNA-binding</keyword>
<keyword evidence="3 9" id="KW-0808">Transferase</keyword>
<dbReference type="InterPro" id="IPR002905">
    <property type="entry name" value="Trm1"/>
</dbReference>
<dbReference type="GO" id="GO:0002940">
    <property type="term" value="P:tRNA N2-guanine methylation"/>
    <property type="evidence" value="ECO:0007669"/>
    <property type="project" value="TreeGrafter"/>
</dbReference>
<name>A0A409W257_9AGAR</name>
<dbReference type="FunCoup" id="A0A409W257">
    <property type="interactions" value="809"/>
</dbReference>
<evidence type="ECO:0000256" key="2">
    <source>
        <dbReference type="ARBA" id="ARBA00022603"/>
    </source>
</evidence>
<sequence length="668" mass="73092">MLRLVTHSPKIPRILSAATKGKKNAAIAIRKASTTTGIKDPVIPGNPPLPPSSEQTVFDVKIPDAFYATPEPPVQVPYLPDFWDSANTSHLSQAEGHLPKIVVVAGAGTHPGGGPSHNLLDVGEGEAVKSTDKPVARSDSLLDDILEDLRLPPAKQLKVWSEELNRVKEEKWRKSLSKKAEQKRGKKAQEKTSAPANGESSHNLQATESIPGSSTEATAIALEYKPQRFVILEALSATGLRSIRYAKEIPLVKQVIANDLSPGAIEAMKRNVVYNGFADDPKIRVNEGDACSLMYSHREEKKRVDVVDLDPYGTAAPFIDAAVQCVNDGGLLCVTCTDLSVLATTNFPEKCFSNYGGVPVKAEYCHESALRLVLHMISTSASRYGRFIEPLLSLSIDFYVRVFVRVSTSPNEVKKALVKNSTFYICTTCQSHYEQPLGKLISKTSANGHTNYIFKTQAGPTVPEKCPECESNLHISGPMWSGPLHDRDFVGKVIAHVDSNKTSYGTSARMKGMLTVAKEELPVPFFFTPGKVASFFHCETPSLDDVASALLNAGHKVSRSHACAGSLKTTASHRQLHDIYRSWIKLHPVKMENISETSPARRLIAKESLSEASFKRHPETIGALETVRLVRYQENPANWGPGKKASSSKPDLKRKRSTEVLEEPPAKH</sequence>
<dbReference type="STRING" id="231916.A0A409W257"/>
<organism evidence="11 12">
    <name type="scientific">Gymnopilus dilepis</name>
    <dbReference type="NCBI Taxonomy" id="231916"/>
    <lineage>
        <taxon>Eukaryota</taxon>
        <taxon>Fungi</taxon>
        <taxon>Dikarya</taxon>
        <taxon>Basidiomycota</taxon>
        <taxon>Agaricomycotina</taxon>
        <taxon>Agaricomycetes</taxon>
        <taxon>Agaricomycetidae</taxon>
        <taxon>Agaricales</taxon>
        <taxon>Agaricineae</taxon>
        <taxon>Hymenogastraceae</taxon>
        <taxon>Gymnopilus</taxon>
    </lineage>
</organism>